<feature type="transmembrane region" description="Helical" evidence="1">
    <location>
        <begin position="7"/>
        <end position="28"/>
    </location>
</feature>
<dbReference type="AlphaFoldDB" id="A0A4V2UT33"/>
<comment type="caution">
    <text evidence="2">The sequence shown here is derived from an EMBL/GenBank/DDBJ whole genome shotgun (WGS) entry which is preliminary data.</text>
</comment>
<dbReference type="OrthoDB" id="154912at2"/>
<evidence type="ECO:0000313" key="3">
    <source>
        <dbReference type="Proteomes" id="UP000295788"/>
    </source>
</evidence>
<protein>
    <recommendedName>
        <fullName evidence="4">Membrane protein YczE</fullName>
    </recommendedName>
</protein>
<evidence type="ECO:0008006" key="4">
    <source>
        <dbReference type="Google" id="ProtNLM"/>
    </source>
</evidence>
<feature type="transmembrane region" description="Helical" evidence="1">
    <location>
        <begin position="77"/>
        <end position="99"/>
    </location>
</feature>
<gene>
    <name evidence="2" type="ORF">EDD72_103140</name>
</gene>
<reference evidence="2 3" key="1">
    <citation type="submission" date="2019-03" db="EMBL/GenBank/DDBJ databases">
        <title>Genomic Encyclopedia of Type Strains, Phase IV (KMG-IV): sequencing the most valuable type-strain genomes for metagenomic binning, comparative biology and taxonomic classification.</title>
        <authorList>
            <person name="Goeker M."/>
        </authorList>
    </citation>
    <scope>NUCLEOTIDE SEQUENCE [LARGE SCALE GENOMIC DNA]</scope>
    <source>
        <strain evidence="2 3">DSM 23802</strain>
    </source>
</reference>
<keyword evidence="3" id="KW-1185">Reference proteome</keyword>
<accession>A0A4V2UT33</accession>
<name>A0A4V2UT33_9BACI</name>
<dbReference type="PANTHER" id="PTHR40078">
    <property type="entry name" value="INTEGRAL MEMBRANE PROTEIN-RELATED"/>
    <property type="match status" value="1"/>
</dbReference>
<feature type="transmembrane region" description="Helical" evidence="1">
    <location>
        <begin position="105"/>
        <end position="127"/>
    </location>
</feature>
<feature type="transmembrane region" description="Helical" evidence="1">
    <location>
        <begin position="48"/>
        <end position="70"/>
    </location>
</feature>
<keyword evidence="1" id="KW-0472">Membrane</keyword>
<dbReference type="EMBL" id="SMAB01000003">
    <property type="protein sequence ID" value="TCS83814.1"/>
    <property type="molecule type" value="Genomic_DNA"/>
</dbReference>
<evidence type="ECO:0000256" key="1">
    <source>
        <dbReference type="SAM" id="Phobius"/>
    </source>
</evidence>
<dbReference type="Proteomes" id="UP000295788">
    <property type="component" value="Unassembled WGS sequence"/>
</dbReference>
<dbReference type="PANTHER" id="PTHR40078:SF1">
    <property type="entry name" value="INTEGRAL MEMBRANE PROTEIN"/>
    <property type="match status" value="1"/>
</dbReference>
<keyword evidence="1" id="KW-1133">Transmembrane helix</keyword>
<dbReference type="RefSeq" id="WP_132767214.1">
    <property type="nucleotide sequence ID" value="NZ_SMAB01000003.1"/>
</dbReference>
<dbReference type="Pfam" id="PF19700">
    <property type="entry name" value="DUF6198"/>
    <property type="match status" value="1"/>
</dbReference>
<organism evidence="2 3">
    <name type="scientific">Tepidibacillus fermentans</name>
    <dbReference type="NCBI Taxonomy" id="1281767"/>
    <lineage>
        <taxon>Bacteria</taxon>
        <taxon>Bacillati</taxon>
        <taxon>Bacillota</taxon>
        <taxon>Bacilli</taxon>
        <taxon>Bacillales</taxon>
        <taxon>Bacillaceae</taxon>
        <taxon>Tepidibacillus</taxon>
    </lineage>
</organism>
<dbReference type="InterPro" id="IPR038750">
    <property type="entry name" value="YczE/YyaS-like"/>
</dbReference>
<proteinExistence type="predicted"/>
<sequence>MKKEEIIYRTVFFFIGLIVMSLGIALTIEANLGVSAWDVLHIGLYKTFGLTIGTWSQIAGLIIVLFTYFLDKKVVFIGTLLNMIFVGWFIDLFLFILPTMHKGQWFYQSLFFILGMIIMAIGTGMYITSNLGAGPRDGLMLVLSNRLNWSIRKVKTWMELIVLVIGFFLGGPVFIGTLILSVFIGPLMQFFITFWGVRFENILRLLATKEKERWV</sequence>
<keyword evidence="1" id="KW-0812">Transmembrane</keyword>
<evidence type="ECO:0000313" key="2">
    <source>
        <dbReference type="EMBL" id="TCS83814.1"/>
    </source>
</evidence>
<feature type="transmembrane region" description="Helical" evidence="1">
    <location>
        <begin position="160"/>
        <end position="184"/>
    </location>
</feature>